<dbReference type="EMBL" id="MTCY01000048">
    <property type="protein sequence ID" value="OWP75091.1"/>
    <property type="molecule type" value="Genomic_DNA"/>
</dbReference>
<dbReference type="InterPro" id="IPR001031">
    <property type="entry name" value="Thioesterase"/>
</dbReference>
<evidence type="ECO:0000313" key="3">
    <source>
        <dbReference type="EMBL" id="OWP75091.1"/>
    </source>
</evidence>
<reference evidence="3 4" key="1">
    <citation type="journal article" date="2017" name="Infect. Genet. Evol.">
        <title>Comparative genome analysis of fish pathogen Flavobacterium columnare reveals extensive sequence diversity within the species.</title>
        <authorList>
            <person name="Kayansamruaj P."/>
            <person name="Dong H.T."/>
            <person name="Hirono I."/>
            <person name="Kondo H."/>
            <person name="Senapin S."/>
            <person name="Rodkhum C."/>
        </authorList>
    </citation>
    <scope>NUCLEOTIDE SEQUENCE [LARGE SCALE GENOMIC DNA]</scope>
    <source>
        <strain evidence="3 4">1214</strain>
    </source>
</reference>
<organism evidence="3 4">
    <name type="scientific">Flavobacterium columnare</name>
    <dbReference type="NCBI Taxonomy" id="996"/>
    <lineage>
        <taxon>Bacteria</taxon>
        <taxon>Pseudomonadati</taxon>
        <taxon>Bacteroidota</taxon>
        <taxon>Flavobacteriia</taxon>
        <taxon>Flavobacteriales</taxon>
        <taxon>Flavobacteriaceae</taxon>
        <taxon>Flavobacterium</taxon>
    </lineage>
</organism>
<evidence type="ECO:0000259" key="2">
    <source>
        <dbReference type="Pfam" id="PF00975"/>
    </source>
</evidence>
<proteinExistence type="inferred from homology"/>
<comment type="similarity">
    <text evidence="1">Belongs to the thioesterase family.</text>
</comment>
<dbReference type="PANTHER" id="PTHR11487">
    <property type="entry name" value="THIOESTERASE"/>
    <property type="match status" value="1"/>
</dbReference>
<name>A0A246G8C1_9FLAO</name>
<evidence type="ECO:0000256" key="1">
    <source>
        <dbReference type="ARBA" id="ARBA00007169"/>
    </source>
</evidence>
<dbReference type="Pfam" id="PF00975">
    <property type="entry name" value="Thioesterase"/>
    <property type="match status" value="1"/>
</dbReference>
<dbReference type="Gene3D" id="3.40.50.1820">
    <property type="entry name" value="alpha/beta hydrolase"/>
    <property type="match status" value="1"/>
</dbReference>
<gene>
    <name evidence="3" type="ORF">BWK62_12800</name>
</gene>
<dbReference type="InterPro" id="IPR029058">
    <property type="entry name" value="AB_hydrolase_fold"/>
</dbReference>
<dbReference type="OrthoDB" id="2213423at2"/>
<dbReference type="AlphaFoldDB" id="A0A246G8C1"/>
<accession>A0A246G8C1</accession>
<comment type="caution">
    <text evidence="3">The sequence shown here is derived from an EMBL/GenBank/DDBJ whole genome shotgun (WGS) entry which is preliminary data.</text>
</comment>
<dbReference type="SUPFAM" id="SSF53474">
    <property type="entry name" value="alpha/beta-Hydrolases"/>
    <property type="match status" value="1"/>
</dbReference>
<sequence>MKLFTIHFAGGNKYSFNKIFNQTSCSLPIEINRSNSDLNTTIEEILNNLKLDNIKSDYIIYGHSMGALLAYLLCHKLQEEGLPMPQKLIVSGKKAPSIPRENKISHLPDGEFWKEIVALGGIPEEMQNYPELIDYYLPILRHDFKLVESYEYEKKPKLNIPIDVFYGSEEATEEEMLGWKEETTGKVTITKLEGNHFFIFNHIEYFQNYFNSLSQESTNVENII</sequence>
<dbReference type="InterPro" id="IPR012223">
    <property type="entry name" value="TEII"/>
</dbReference>
<dbReference type="Proteomes" id="UP000198034">
    <property type="component" value="Unassembled WGS sequence"/>
</dbReference>
<evidence type="ECO:0000313" key="4">
    <source>
        <dbReference type="Proteomes" id="UP000198034"/>
    </source>
</evidence>
<feature type="domain" description="Thioesterase" evidence="2">
    <location>
        <begin position="2"/>
        <end position="202"/>
    </location>
</feature>
<dbReference type="PANTHER" id="PTHR11487:SF0">
    <property type="entry name" value="S-ACYL FATTY ACID SYNTHASE THIOESTERASE, MEDIUM CHAIN"/>
    <property type="match status" value="1"/>
</dbReference>
<protein>
    <recommendedName>
        <fullName evidence="2">Thioesterase domain-containing protein</fullName>
    </recommendedName>
</protein>
<dbReference type="GO" id="GO:0008610">
    <property type="term" value="P:lipid biosynthetic process"/>
    <property type="evidence" value="ECO:0007669"/>
    <property type="project" value="TreeGrafter"/>
</dbReference>